<dbReference type="RefSeq" id="WP_057480898.1">
    <property type="nucleotide sequence ID" value="NZ_BMWR01000008.1"/>
</dbReference>
<reference evidence="5" key="1">
    <citation type="submission" date="2015-10" db="EMBL/GenBank/DDBJ databases">
        <title>Draft genome sequence of Salegentibacter mishustinae KCTC 12263.</title>
        <authorList>
            <person name="Lin W."/>
            <person name="Zheng Q."/>
        </authorList>
    </citation>
    <scope>NUCLEOTIDE SEQUENCE [LARGE SCALE GENOMIC DNA]</scope>
    <source>
        <strain evidence="5">KCTC 12263</strain>
    </source>
</reference>
<organism evidence="5 6">
    <name type="scientific">Salegentibacter mishustinae</name>
    <dbReference type="NCBI Taxonomy" id="270918"/>
    <lineage>
        <taxon>Bacteria</taxon>
        <taxon>Pseudomonadati</taxon>
        <taxon>Bacteroidota</taxon>
        <taxon>Flavobacteriia</taxon>
        <taxon>Flavobacteriales</taxon>
        <taxon>Flavobacteriaceae</taxon>
        <taxon>Salegentibacter</taxon>
    </lineage>
</organism>
<name>A0A0Q9ZA58_9FLAO</name>
<dbReference type="SUPFAM" id="SSF46785">
    <property type="entry name" value="Winged helix' DNA-binding domain"/>
    <property type="match status" value="1"/>
</dbReference>
<keyword evidence="1" id="KW-0805">Transcription regulation</keyword>
<dbReference type="Pfam" id="PF08220">
    <property type="entry name" value="HTH_DeoR"/>
    <property type="match status" value="1"/>
</dbReference>
<dbReference type="InterPro" id="IPR050313">
    <property type="entry name" value="Carb_Metab_HTH_regulators"/>
</dbReference>
<proteinExistence type="predicted"/>
<dbReference type="OrthoDB" id="9798651at2"/>
<comment type="caution">
    <text evidence="5">The sequence shown here is derived from an EMBL/GenBank/DDBJ whole genome shotgun (WGS) entry which is preliminary data.</text>
</comment>
<keyword evidence="3" id="KW-0804">Transcription</keyword>
<dbReference type="SMART" id="SM01134">
    <property type="entry name" value="DeoRC"/>
    <property type="match status" value="1"/>
</dbReference>
<evidence type="ECO:0000256" key="1">
    <source>
        <dbReference type="ARBA" id="ARBA00023015"/>
    </source>
</evidence>
<dbReference type="InterPro" id="IPR018356">
    <property type="entry name" value="Tscrpt_reg_HTH_DeoR_CS"/>
</dbReference>
<evidence type="ECO:0000256" key="2">
    <source>
        <dbReference type="ARBA" id="ARBA00023125"/>
    </source>
</evidence>
<evidence type="ECO:0000256" key="3">
    <source>
        <dbReference type="ARBA" id="ARBA00023163"/>
    </source>
</evidence>
<dbReference type="Proteomes" id="UP000051643">
    <property type="component" value="Unassembled WGS sequence"/>
</dbReference>
<dbReference type="PANTHER" id="PTHR30363">
    <property type="entry name" value="HTH-TYPE TRANSCRIPTIONAL REGULATOR SRLR-RELATED"/>
    <property type="match status" value="1"/>
</dbReference>
<accession>A0A0Q9ZA58</accession>
<dbReference type="AlphaFoldDB" id="A0A0Q9ZA58"/>
<evidence type="ECO:0000313" key="6">
    <source>
        <dbReference type="Proteomes" id="UP000051643"/>
    </source>
</evidence>
<dbReference type="GO" id="GO:0003700">
    <property type="term" value="F:DNA-binding transcription factor activity"/>
    <property type="evidence" value="ECO:0007669"/>
    <property type="project" value="InterPro"/>
</dbReference>
<gene>
    <name evidence="5" type="ORF">APR42_13945</name>
</gene>
<sequence length="251" mass="27939">MKKTERHQIILDEVHLHNRVLLSDLTRTLNVSMDTVRRDLMELDKLKRLKKVHGGAVSNGFNIHSDNTREVYEYENKSIIAKKGVELINHGDVVLISGGSTNLELAKLLPRKMNLTFFTPSLPMAVELLNNASKHDEVHLIGGKLSRGSQLAAGGSAINLLSEITADICFLGTGYMDIAKGVTELDWEVAQMKKAMVKSSKKLVSLTISKKLNTYNRFKVCDTIAVDTLITELEPNSPELQKYRSIGLDLL</sequence>
<dbReference type="InterPro" id="IPR014036">
    <property type="entry name" value="DeoR-like_C"/>
</dbReference>
<dbReference type="PANTHER" id="PTHR30363:SF44">
    <property type="entry name" value="AGA OPERON TRANSCRIPTIONAL REPRESSOR-RELATED"/>
    <property type="match status" value="1"/>
</dbReference>
<dbReference type="InterPro" id="IPR037171">
    <property type="entry name" value="NagB/RpiA_transferase-like"/>
</dbReference>
<dbReference type="GO" id="GO:0003677">
    <property type="term" value="F:DNA binding"/>
    <property type="evidence" value="ECO:0007669"/>
    <property type="project" value="UniProtKB-KW"/>
</dbReference>
<dbReference type="PROSITE" id="PS00894">
    <property type="entry name" value="HTH_DEOR_1"/>
    <property type="match status" value="1"/>
</dbReference>
<evidence type="ECO:0000259" key="4">
    <source>
        <dbReference type="PROSITE" id="PS51000"/>
    </source>
</evidence>
<dbReference type="SMART" id="SM00420">
    <property type="entry name" value="HTH_DEOR"/>
    <property type="match status" value="1"/>
</dbReference>
<dbReference type="PRINTS" id="PR00037">
    <property type="entry name" value="HTHLACR"/>
</dbReference>
<dbReference type="EMBL" id="LKTP01000003">
    <property type="protein sequence ID" value="KRG29872.1"/>
    <property type="molecule type" value="Genomic_DNA"/>
</dbReference>
<dbReference type="InterPro" id="IPR036390">
    <property type="entry name" value="WH_DNA-bd_sf"/>
</dbReference>
<evidence type="ECO:0000313" key="5">
    <source>
        <dbReference type="EMBL" id="KRG29872.1"/>
    </source>
</evidence>
<dbReference type="STRING" id="270918.APR42_13945"/>
<dbReference type="PROSITE" id="PS51000">
    <property type="entry name" value="HTH_DEOR_2"/>
    <property type="match status" value="1"/>
</dbReference>
<feature type="domain" description="HTH deoR-type" evidence="4">
    <location>
        <begin position="3"/>
        <end position="58"/>
    </location>
</feature>
<keyword evidence="6" id="KW-1185">Reference proteome</keyword>
<keyword evidence="2" id="KW-0238">DNA-binding</keyword>
<dbReference type="InterPro" id="IPR001034">
    <property type="entry name" value="DeoR_HTH"/>
</dbReference>
<dbReference type="Pfam" id="PF00455">
    <property type="entry name" value="DeoRC"/>
    <property type="match status" value="1"/>
</dbReference>
<protein>
    <submittedName>
        <fullName evidence="5">DeoR family transcriptional regulator</fullName>
    </submittedName>
</protein>
<dbReference type="SUPFAM" id="SSF100950">
    <property type="entry name" value="NagB/RpiA/CoA transferase-like"/>
    <property type="match status" value="1"/>
</dbReference>